<name>A0A518HDD4_9BACT</name>
<evidence type="ECO:0000256" key="8">
    <source>
        <dbReference type="SAM" id="Phobius"/>
    </source>
</evidence>
<feature type="transmembrane region" description="Helical" evidence="8">
    <location>
        <begin position="377"/>
        <end position="398"/>
    </location>
</feature>
<proteinExistence type="predicted"/>
<dbReference type="RefSeq" id="WP_145277707.1">
    <property type="nucleotide sequence ID" value="NZ_CP036426.1"/>
</dbReference>
<keyword evidence="10" id="KW-1185">Reference proteome</keyword>
<evidence type="ECO:0008006" key="11">
    <source>
        <dbReference type="Google" id="ProtNLM"/>
    </source>
</evidence>
<feature type="transmembrane region" description="Helical" evidence="8">
    <location>
        <begin position="158"/>
        <end position="174"/>
    </location>
</feature>
<feature type="transmembrane region" description="Helical" evidence="8">
    <location>
        <begin position="104"/>
        <end position="121"/>
    </location>
</feature>
<feature type="transmembrane region" description="Helical" evidence="8">
    <location>
        <begin position="328"/>
        <end position="348"/>
    </location>
</feature>
<comment type="subcellular location">
    <subcellularLocation>
        <location evidence="1">Cell membrane</location>
        <topology evidence="1">Multi-pass membrane protein</topology>
    </subcellularLocation>
</comment>
<evidence type="ECO:0000256" key="3">
    <source>
        <dbReference type="ARBA" id="ARBA00022676"/>
    </source>
</evidence>
<evidence type="ECO:0000256" key="6">
    <source>
        <dbReference type="ARBA" id="ARBA00022989"/>
    </source>
</evidence>
<accession>A0A518HDD4</accession>
<keyword evidence="5 8" id="KW-0812">Transmembrane</keyword>
<evidence type="ECO:0000256" key="1">
    <source>
        <dbReference type="ARBA" id="ARBA00004651"/>
    </source>
</evidence>
<dbReference type="PANTHER" id="PTHR33908">
    <property type="entry name" value="MANNOSYLTRANSFERASE YKCB-RELATED"/>
    <property type="match status" value="1"/>
</dbReference>
<evidence type="ECO:0000256" key="4">
    <source>
        <dbReference type="ARBA" id="ARBA00022679"/>
    </source>
</evidence>
<dbReference type="KEGG" id="tpla:ElP_68300"/>
<dbReference type="Proteomes" id="UP000317835">
    <property type="component" value="Chromosome"/>
</dbReference>
<feature type="transmembrane region" description="Helical" evidence="8">
    <location>
        <begin position="298"/>
        <end position="316"/>
    </location>
</feature>
<protein>
    <recommendedName>
        <fullName evidence="11">Glycosyltransferase RgtA/B/C/D-like domain-containing protein</fullName>
    </recommendedName>
</protein>
<dbReference type="GO" id="GO:0016763">
    <property type="term" value="F:pentosyltransferase activity"/>
    <property type="evidence" value="ECO:0007669"/>
    <property type="project" value="TreeGrafter"/>
</dbReference>
<dbReference type="GO" id="GO:0009103">
    <property type="term" value="P:lipopolysaccharide biosynthetic process"/>
    <property type="evidence" value="ECO:0007669"/>
    <property type="project" value="UniProtKB-ARBA"/>
</dbReference>
<keyword evidence="2" id="KW-1003">Cell membrane</keyword>
<keyword evidence="3" id="KW-0328">Glycosyltransferase</keyword>
<evidence type="ECO:0000256" key="5">
    <source>
        <dbReference type="ARBA" id="ARBA00022692"/>
    </source>
</evidence>
<keyword evidence="7 8" id="KW-0472">Membrane</keyword>
<keyword evidence="4" id="KW-0808">Transferase</keyword>
<feature type="transmembrane region" description="Helical" evidence="8">
    <location>
        <begin position="23"/>
        <end position="42"/>
    </location>
</feature>
<evidence type="ECO:0000256" key="2">
    <source>
        <dbReference type="ARBA" id="ARBA00022475"/>
    </source>
</evidence>
<sequence>MEPSRPEAGGGAVRPKAPARSRWPAVAFALASALSMLSYAAFTDHIWEDFFITFRHSENLAEGRGLVFQPGERIHGFTSPLGVLLPALCHVVTGERSYREAIRAFRLLSVVAYVAAGLVLLGRLERESSGRGLSWWALAAFLALEVKAIAFSVNGMETAFLLLFLVGTLALVARDDVPRRWLPMGICWAGLMWSRPDGCVPIAAAAAADLLFGPGRFRSKVADLFKAGLVCTAAYLPWFAGAWAYYGSPVPHTILAKANLDQDLDPFVGPVGRFLATATRAFLPIYHNVGYGQGWHPWFWPWAAAMGVFGVSYWLVPIRDRWGRSCSLMFALMSLYLSFLSFSFPWYMPPATLLGLATIARGVPRLVAPLGRRFRPAWVLAAAPLLAVGAGMALIFVLTAIQMRVQANVVEMGNRAKLGRWLADRVGPGERVYLECVGYIGYFSGARMADWPGLVSPEVVEAAGRFGTDFYTTLGVLRPEWAVLRPWEAEQMARRVPGFSSDYELVRTFDVNPQVYSLVVPAPLRPVVFDANLPGIGYLTYDAKFLVFRRRDLGTLGEEVG</sequence>
<keyword evidence="6 8" id="KW-1133">Transmembrane helix</keyword>
<evidence type="ECO:0000256" key="7">
    <source>
        <dbReference type="ARBA" id="ARBA00023136"/>
    </source>
</evidence>
<gene>
    <name evidence="9" type="ORF">ElP_68300</name>
</gene>
<organism evidence="9 10">
    <name type="scientific">Tautonia plasticadhaerens</name>
    <dbReference type="NCBI Taxonomy" id="2527974"/>
    <lineage>
        <taxon>Bacteria</taxon>
        <taxon>Pseudomonadati</taxon>
        <taxon>Planctomycetota</taxon>
        <taxon>Planctomycetia</taxon>
        <taxon>Isosphaerales</taxon>
        <taxon>Isosphaeraceae</taxon>
        <taxon>Tautonia</taxon>
    </lineage>
</organism>
<dbReference type="InterPro" id="IPR050297">
    <property type="entry name" value="LipidA_mod_glycosyltrf_83"/>
</dbReference>
<evidence type="ECO:0000313" key="9">
    <source>
        <dbReference type="EMBL" id="QDV38871.1"/>
    </source>
</evidence>
<reference evidence="9 10" key="1">
    <citation type="submission" date="2019-02" db="EMBL/GenBank/DDBJ databases">
        <title>Deep-cultivation of Planctomycetes and their phenomic and genomic characterization uncovers novel biology.</title>
        <authorList>
            <person name="Wiegand S."/>
            <person name="Jogler M."/>
            <person name="Boedeker C."/>
            <person name="Pinto D."/>
            <person name="Vollmers J."/>
            <person name="Rivas-Marin E."/>
            <person name="Kohn T."/>
            <person name="Peeters S.H."/>
            <person name="Heuer A."/>
            <person name="Rast P."/>
            <person name="Oberbeckmann S."/>
            <person name="Bunk B."/>
            <person name="Jeske O."/>
            <person name="Meyerdierks A."/>
            <person name="Storesund J.E."/>
            <person name="Kallscheuer N."/>
            <person name="Luecker S."/>
            <person name="Lage O.M."/>
            <person name="Pohl T."/>
            <person name="Merkel B.J."/>
            <person name="Hornburger P."/>
            <person name="Mueller R.-W."/>
            <person name="Bruemmer F."/>
            <person name="Labrenz M."/>
            <person name="Spormann A.M."/>
            <person name="Op den Camp H."/>
            <person name="Overmann J."/>
            <person name="Amann R."/>
            <person name="Jetten M.S.M."/>
            <person name="Mascher T."/>
            <person name="Medema M.H."/>
            <person name="Devos D.P."/>
            <person name="Kaster A.-K."/>
            <person name="Ovreas L."/>
            <person name="Rohde M."/>
            <person name="Galperin M.Y."/>
            <person name="Jogler C."/>
        </authorList>
    </citation>
    <scope>NUCLEOTIDE SEQUENCE [LARGE SCALE GENOMIC DNA]</scope>
    <source>
        <strain evidence="9 10">ElP</strain>
    </source>
</reference>
<dbReference type="PANTHER" id="PTHR33908:SF11">
    <property type="entry name" value="MEMBRANE PROTEIN"/>
    <property type="match status" value="1"/>
</dbReference>
<dbReference type="AlphaFoldDB" id="A0A518HDD4"/>
<dbReference type="GO" id="GO:0005886">
    <property type="term" value="C:plasma membrane"/>
    <property type="evidence" value="ECO:0007669"/>
    <property type="project" value="UniProtKB-SubCell"/>
</dbReference>
<dbReference type="EMBL" id="CP036426">
    <property type="protein sequence ID" value="QDV38871.1"/>
    <property type="molecule type" value="Genomic_DNA"/>
</dbReference>
<dbReference type="OrthoDB" id="1550633at2"/>
<feature type="transmembrane region" description="Helical" evidence="8">
    <location>
        <begin position="224"/>
        <end position="246"/>
    </location>
</feature>
<evidence type="ECO:0000313" key="10">
    <source>
        <dbReference type="Proteomes" id="UP000317835"/>
    </source>
</evidence>